<organism evidence="2 5">
    <name type="scientific">Mycobacterium kansasii</name>
    <dbReference type="NCBI Taxonomy" id="1768"/>
    <lineage>
        <taxon>Bacteria</taxon>
        <taxon>Bacillati</taxon>
        <taxon>Actinomycetota</taxon>
        <taxon>Actinomycetes</taxon>
        <taxon>Mycobacteriales</taxon>
        <taxon>Mycobacteriaceae</taxon>
        <taxon>Mycobacterium</taxon>
    </lineage>
</organism>
<evidence type="ECO:0000313" key="3">
    <source>
        <dbReference type="EMBL" id="OOK83891.1"/>
    </source>
</evidence>
<accession>A0A1V3WLG0</accession>
<dbReference type="SUPFAM" id="SSF140459">
    <property type="entry name" value="PE/PPE dimer-like"/>
    <property type="match status" value="1"/>
</dbReference>
<protein>
    <submittedName>
        <fullName evidence="2">PE family protein</fullName>
    </submittedName>
</protein>
<proteinExistence type="predicted"/>
<dbReference type="Proteomes" id="UP000188532">
    <property type="component" value="Unassembled WGS sequence"/>
</dbReference>
<name>A0A1V3WLG0_MYCKA</name>
<dbReference type="AlphaFoldDB" id="A0A1V3WLG0"/>
<dbReference type="EMBL" id="MVBN01000001">
    <property type="protein sequence ID" value="OOK83891.1"/>
    <property type="molecule type" value="Genomic_DNA"/>
</dbReference>
<feature type="domain" description="PE" evidence="1">
    <location>
        <begin position="4"/>
        <end position="94"/>
    </location>
</feature>
<evidence type="ECO:0000313" key="2">
    <source>
        <dbReference type="EMBL" id="OOK67608.1"/>
    </source>
</evidence>
<dbReference type="Pfam" id="PF00934">
    <property type="entry name" value="PE"/>
    <property type="match status" value="1"/>
</dbReference>
<dbReference type="Gene3D" id="1.10.287.850">
    <property type="entry name" value="HP0062-like domain"/>
    <property type="match status" value="1"/>
</dbReference>
<dbReference type="Proteomes" id="UP000189229">
    <property type="component" value="Unassembled WGS sequence"/>
</dbReference>
<evidence type="ECO:0000259" key="1">
    <source>
        <dbReference type="Pfam" id="PF00934"/>
    </source>
</evidence>
<reference evidence="4 5" key="1">
    <citation type="submission" date="2017-02" db="EMBL/GenBank/DDBJ databases">
        <title>Complete genome sequences of Mycobacterium kansasii strains isolated from rhesus macaques.</title>
        <authorList>
            <person name="Panda A."/>
            <person name="Nagaraj S."/>
            <person name="Zhao X."/>
            <person name="Tettelin H."/>
            <person name="Detolla L.J."/>
        </authorList>
    </citation>
    <scope>NUCLEOTIDE SEQUENCE [LARGE SCALE GENOMIC DNA]</scope>
    <source>
        <strain evidence="3 4">11-3469</strain>
        <strain evidence="2 5">11-3813</strain>
    </source>
</reference>
<comment type="caution">
    <text evidence="2">The sequence shown here is derived from an EMBL/GenBank/DDBJ whole genome shotgun (WGS) entry which is preliminary data.</text>
</comment>
<dbReference type="InterPro" id="IPR000084">
    <property type="entry name" value="PE-PGRS_N"/>
</dbReference>
<dbReference type="EMBL" id="MVBM01000008">
    <property type="protein sequence ID" value="OOK67608.1"/>
    <property type="molecule type" value="Genomic_DNA"/>
</dbReference>
<evidence type="ECO:0000313" key="5">
    <source>
        <dbReference type="Proteomes" id="UP000189229"/>
    </source>
</evidence>
<sequence>MSYLIAAPDVLTTAAVDVAGIASSVRAANLAALAPTSALMAAAADEVSAAISSLFSGHAKEYQALGAQAAAFHEQFVQALSAASGAYAAAEAANVNPLQTLAKDIFGAINAPTNFLLGRPLIGDGVDAMPGTGQPGGPAGFCGATAVRAGRVRWVSGEGPAAVPG</sequence>
<gene>
    <name evidence="3" type="ORF">BZL29_0347</name>
    <name evidence="2" type="ORF">BZL30_7501</name>
</gene>
<evidence type="ECO:0000313" key="4">
    <source>
        <dbReference type="Proteomes" id="UP000188532"/>
    </source>
</evidence>
<dbReference type="InterPro" id="IPR038332">
    <property type="entry name" value="PPE_sf"/>
</dbReference>